<sequence>NIPIDLAGGEKIQIKATDQSTNESPVTEVTVKAIVISEEPVEDPGKNETEEELAENSGKDETTEEPVEGSGENETAEEPVEDSGVDKTEEELAENSGKDETTEEPVEGSGENETAEEPVENSEVDEIAEEPIENSEEAETPEDDQKAEVDHNPELTQSIIDKQEANPKPLTEEMTRVDPSNIEAKTMISLQQSELLSQSIPKEPSGKTNIIIQAKVVGKDKDNHNSRDTILPNTGTSTDNTRTGWIMSLFGFGVLAHFYRRKQKDTTQS</sequence>
<feature type="compositionally biased region" description="Basic and acidic residues" evidence="1">
    <location>
        <begin position="143"/>
        <end position="153"/>
    </location>
</feature>
<evidence type="ECO:0000256" key="1">
    <source>
        <dbReference type="SAM" id="MobiDB-lite"/>
    </source>
</evidence>
<dbReference type="AlphaFoldDB" id="A0A3E0IL30"/>
<dbReference type="EMBL" id="QKXQ01000662">
    <property type="protein sequence ID" value="REH89704.1"/>
    <property type="molecule type" value="Genomic_DNA"/>
</dbReference>
<feature type="compositionally biased region" description="Polar residues" evidence="1">
    <location>
        <begin position="16"/>
        <end position="27"/>
    </location>
</feature>
<feature type="non-terminal residue" evidence="2">
    <location>
        <position position="1"/>
    </location>
</feature>
<evidence type="ECO:0000313" key="3">
    <source>
        <dbReference type="Proteomes" id="UP000256562"/>
    </source>
</evidence>
<protein>
    <submittedName>
        <fullName evidence="2">Uncharacterized protein</fullName>
    </submittedName>
</protein>
<name>A0A3E0IL30_9STAP</name>
<evidence type="ECO:0000313" key="2">
    <source>
        <dbReference type="EMBL" id="REH89704.1"/>
    </source>
</evidence>
<feature type="compositionally biased region" description="Acidic residues" evidence="1">
    <location>
        <begin position="74"/>
        <end position="93"/>
    </location>
</feature>
<proteinExistence type="predicted"/>
<feature type="region of interest" description="Disordered" evidence="1">
    <location>
        <begin position="15"/>
        <end position="154"/>
    </location>
</feature>
<feature type="compositionally biased region" description="Acidic residues" evidence="1">
    <location>
        <begin position="113"/>
        <end position="142"/>
    </location>
</feature>
<reference evidence="2 3" key="1">
    <citation type="journal article" date="2018" name="Vet. Microbiol.">
        <title>Characterisation of Staphylococcus felis isolated from cats using whole genome sequencing.</title>
        <authorList>
            <person name="Worthing K."/>
            <person name="Pang S."/>
            <person name="Trott D.J."/>
            <person name="Abraham S."/>
            <person name="Coombs G.W."/>
            <person name="Jordan D."/>
            <person name="McIntyre L."/>
            <person name="Davies M.R."/>
            <person name="Norris J."/>
        </authorList>
    </citation>
    <scope>NUCLEOTIDE SEQUENCE [LARGE SCALE GENOMIC DNA]</scope>
    <source>
        <strain evidence="2 3">F9</strain>
    </source>
</reference>
<gene>
    <name evidence="2" type="ORF">DOS83_13055</name>
</gene>
<accession>A0A3E0IL30</accession>
<organism evidence="2 3">
    <name type="scientific">Staphylococcus felis</name>
    <dbReference type="NCBI Taxonomy" id="46127"/>
    <lineage>
        <taxon>Bacteria</taxon>
        <taxon>Bacillati</taxon>
        <taxon>Bacillota</taxon>
        <taxon>Bacilli</taxon>
        <taxon>Bacillales</taxon>
        <taxon>Staphylococcaceae</taxon>
        <taxon>Staphylococcus</taxon>
    </lineage>
</organism>
<dbReference type="Proteomes" id="UP000256562">
    <property type="component" value="Unassembled WGS sequence"/>
</dbReference>
<comment type="caution">
    <text evidence="2">The sequence shown here is derived from an EMBL/GenBank/DDBJ whole genome shotgun (WGS) entry which is preliminary data.</text>
</comment>